<dbReference type="EMBL" id="MZMZ02003380">
    <property type="protein sequence ID" value="RQM21836.1"/>
    <property type="molecule type" value="Genomic_DNA"/>
</dbReference>
<evidence type="ECO:0000313" key="3">
    <source>
        <dbReference type="EMBL" id="RHY19242.1"/>
    </source>
</evidence>
<evidence type="ECO:0000313" key="4">
    <source>
        <dbReference type="EMBL" id="RHY42979.1"/>
    </source>
</evidence>
<reference evidence="7 8" key="2">
    <citation type="submission" date="2018-08" db="EMBL/GenBank/DDBJ databases">
        <title>Aphanomyces genome sequencing and annotation.</title>
        <authorList>
            <person name="Minardi D."/>
            <person name="Oidtmann B."/>
            <person name="Van Der Giezen M."/>
            <person name="Studholme D.J."/>
        </authorList>
    </citation>
    <scope>NUCLEOTIDE SEQUENCE [LARGE SCALE GENOMIC DNA]</scope>
    <source>
        <strain evidence="2 7">Kv</strain>
        <strain evidence="5 8">SA</strain>
        <strain evidence="4 10">Si</strain>
        <strain evidence="3 9">Yx</strain>
    </source>
</reference>
<dbReference type="AlphaFoldDB" id="A0A397DLK2"/>
<dbReference type="EMBL" id="QUTC01004083">
    <property type="protein sequence ID" value="RHY66611.1"/>
    <property type="molecule type" value="Genomic_DNA"/>
</dbReference>
<dbReference type="Pfam" id="PF00856">
    <property type="entry name" value="SET"/>
    <property type="match status" value="1"/>
</dbReference>
<evidence type="ECO:0000313" key="7">
    <source>
        <dbReference type="Proteomes" id="UP000265427"/>
    </source>
</evidence>
<protein>
    <recommendedName>
        <fullName evidence="1">SET domain-containing protein</fullName>
    </recommendedName>
</protein>
<evidence type="ECO:0000313" key="8">
    <source>
        <dbReference type="Proteomes" id="UP000265716"/>
    </source>
</evidence>
<dbReference type="Proteomes" id="UP000265427">
    <property type="component" value="Unassembled WGS sequence"/>
</dbReference>
<dbReference type="Proteomes" id="UP000266239">
    <property type="component" value="Unassembled WGS sequence"/>
</dbReference>
<reference evidence="6 11" key="1">
    <citation type="submission" date="2018-07" db="EMBL/GenBank/DDBJ databases">
        <title>Annotation of Aphanomyces astaci genome assembly.</title>
        <authorList>
            <person name="Studholme D.J."/>
        </authorList>
    </citation>
    <scope>NUCLEOTIDE SEQUENCE [LARGE SCALE GENOMIC DNA]</scope>
    <source>
        <strain evidence="6">Pc</strain>
    </source>
</reference>
<feature type="domain" description="SET" evidence="1">
    <location>
        <begin position="102"/>
        <end position="217"/>
    </location>
</feature>
<evidence type="ECO:0000313" key="2">
    <source>
        <dbReference type="EMBL" id="RHY06778.1"/>
    </source>
</evidence>
<evidence type="ECO:0000313" key="5">
    <source>
        <dbReference type="EMBL" id="RHY66611.1"/>
    </source>
</evidence>
<dbReference type="EMBL" id="QUTB01008281">
    <property type="protein sequence ID" value="RHY42979.1"/>
    <property type="molecule type" value="Genomic_DNA"/>
</dbReference>
<proteinExistence type="predicted"/>
<keyword evidence="11" id="KW-1185">Reference proteome</keyword>
<dbReference type="InterPro" id="IPR013087">
    <property type="entry name" value="Znf_C2H2_type"/>
</dbReference>
<evidence type="ECO:0000313" key="6">
    <source>
        <dbReference type="EMBL" id="RQM21836.1"/>
    </source>
</evidence>
<evidence type="ECO:0000313" key="9">
    <source>
        <dbReference type="Proteomes" id="UP000266239"/>
    </source>
</evidence>
<dbReference type="InterPro" id="IPR001214">
    <property type="entry name" value="SET_dom"/>
</dbReference>
<comment type="caution">
    <text evidence="5">The sequence shown here is derived from an EMBL/GenBank/DDBJ whole genome shotgun (WGS) entry which is preliminary data.</text>
</comment>
<organism evidence="5 8">
    <name type="scientific">Aphanomyces astaci</name>
    <name type="common">Crayfish plague agent</name>
    <dbReference type="NCBI Taxonomy" id="112090"/>
    <lineage>
        <taxon>Eukaryota</taxon>
        <taxon>Sar</taxon>
        <taxon>Stramenopiles</taxon>
        <taxon>Oomycota</taxon>
        <taxon>Saprolegniomycetes</taxon>
        <taxon>Saprolegniales</taxon>
        <taxon>Verrucalvaceae</taxon>
        <taxon>Aphanomyces</taxon>
    </lineage>
</organism>
<gene>
    <name evidence="6" type="ORF">B5M09_008890</name>
    <name evidence="3" type="ORF">DYB25_010533</name>
    <name evidence="4" type="ORF">DYB34_004415</name>
    <name evidence="2" type="ORF">DYB36_006959</name>
    <name evidence="5" type="ORF">DYB38_001841</name>
</gene>
<dbReference type="PROSITE" id="PS50280">
    <property type="entry name" value="SET"/>
    <property type="match status" value="1"/>
</dbReference>
<accession>A0A397DLK2</accession>
<evidence type="ECO:0000259" key="1">
    <source>
        <dbReference type="PROSITE" id="PS50280"/>
    </source>
</evidence>
<dbReference type="InterPro" id="IPR046341">
    <property type="entry name" value="SET_dom_sf"/>
</dbReference>
<dbReference type="EMBL" id="QUTA01004573">
    <property type="protein sequence ID" value="RHY19242.1"/>
    <property type="molecule type" value="Genomic_DNA"/>
</dbReference>
<evidence type="ECO:0000313" key="11">
    <source>
        <dbReference type="Proteomes" id="UP000284702"/>
    </source>
</evidence>
<sequence>MEHVLVTADENGEYLCPQCEVKYTRQESLRMHCTRKHGLAITFKVKRTAAEKSEQSRQRKAKWSEKQAAIRALVSLSTVEEKRDAFSRRDARKRGVHEAKDPIVYTKMSSIQNAGLGVFAAVDLVPGDVVTAYDGQLVPDAPTNHLYALQITGASKPMWIDGLRELERGKGIGSFVNRASREHHCYMNCDYKEFAESAYIVITKKIKANSELFTVYSRGYRF</sequence>
<name>A0A397DLK2_APHAT</name>
<dbReference type="VEuPathDB" id="FungiDB:H257_18644"/>
<evidence type="ECO:0000313" key="10">
    <source>
        <dbReference type="Proteomes" id="UP000283543"/>
    </source>
</evidence>
<dbReference type="SUPFAM" id="SSF82199">
    <property type="entry name" value="SET domain"/>
    <property type="match status" value="1"/>
</dbReference>
<dbReference type="Gene3D" id="2.170.270.10">
    <property type="entry name" value="SET domain"/>
    <property type="match status" value="1"/>
</dbReference>
<dbReference type="EMBL" id="QUSZ01006141">
    <property type="protein sequence ID" value="RHY06778.1"/>
    <property type="molecule type" value="Genomic_DNA"/>
</dbReference>
<dbReference type="PROSITE" id="PS00028">
    <property type="entry name" value="ZINC_FINGER_C2H2_1"/>
    <property type="match status" value="1"/>
</dbReference>
<dbReference type="Proteomes" id="UP000265716">
    <property type="component" value="Unassembled WGS sequence"/>
</dbReference>
<dbReference type="Proteomes" id="UP000284702">
    <property type="component" value="Unassembled WGS sequence"/>
</dbReference>
<dbReference type="Proteomes" id="UP000283543">
    <property type="component" value="Unassembled WGS sequence"/>
</dbReference>